<dbReference type="KEGG" id="taqu:KDW03_10770"/>
<evidence type="ECO:0000313" key="2">
    <source>
        <dbReference type="Proteomes" id="UP001056539"/>
    </source>
</evidence>
<dbReference type="EMBL" id="CP073355">
    <property type="protein sequence ID" value="URA09947.1"/>
    <property type="molecule type" value="Genomic_DNA"/>
</dbReference>
<name>A0AAX3BCB5_9SPIR</name>
<dbReference type="Proteomes" id="UP001056539">
    <property type="component" value="Chromosome"/>
</dbReference>
<reference evidence="1" key="1">
    <citation type="submission" date="2021-04" db="EMBL/GenBank/DDBJ databases">
        <authorList>
            <person name="Postec A."/>
        </authorList>
    </citation>
    <scope>NUCLEOTIDE SEQUENCE</scope>
    <source>
        <strain evidence="1">F1F22</strain>
    </source>
</reference>
<dbReference type="RefSeq" id="WP_271435079.1">
    <property type="nucleotide sequence ID" value="NZ_CP073355.1"/>
</dbReference>
<accession>A0AAX3BCB5</accession>
<gene>
    <name evidence="1" type="ORF">KDW03_10770</name>
</gene>
<protein>
    <submittedName>
        <fullName evidence="1">Uncharacterized protein</fullName>
    </submittedName>
</protein>
<reference evidence="1" key="2">
    <citation type="submission" date="2022-06" db="EMBL/GenBank/DDBJ databases">
        <title>Thermospira aquatica gen. nov., sp. nov.</title>
        <authorList>
            <person name="Ben Ali Gam Z."/>
            <person name="Labat M."/>
        </authorList>
    </citation>
    <scope>NUCLEOTIDE SEQUENCE</scope>
    <source>
        <strain evidence="1">F1F22</strain>
    </source>
</reference>
<keyword evidence="2" id="KW-1185">Reference proteome</keyword>
<organism evidence="1 2">
    <name type="scientific">Thermospira aquatica</name>
    <dbReference type="NCBI Taxonomy" id="2828656"/>
    <lineage>
        <taxon>Bacteria</taxon>
        <taxon>Pseudomonadati</taxon>
        <taxon>Spirochaetota</taxon>
        <taxon>Spirochaetia</taxon>
        <taxon>Brevinematales</taxon>
        <taxon>Thermospiraceae</taxon>
        <taxon>Thermospira</taxon>
    </lineage>
</organism>
<evidence type="ECO:0000313" key="1">
    <source>
        <dbReference type="EMBL" id="URA09947.1"/>
    </source>
</evidence>
<dbReference type="AlphaFoldDB" id="A0AAX3BCB5"/>
<proteinExistence type="predicted"/>
<sequence>MKHLVLRCNLLRCNLDGTEEMSLEKCVLKNGSPCYYLLYQSREEGHPDQVWQRFGSFVNSQGKSR</sequence>